<evidence type="ECO:0000313" key="4">
    <source>
        <dbReference type="Proteomes" id="UP001163046"/>
    </source>
</evidence>
<dbReference type="InterPro" id="IPR011042">
    <property type="entry name" value="6-blade_b-propeller_TolB-like"/>
</dbReference>
<keyword evidence="2" id="KW-0472">Membrane</keyword>
<feature type="transmembrane region" description="Helical" evidence="2">
    <location>
        <begin position="28"/>
        <end position="53"/>
    </location>
</feature>
<keyword evidence="2" id="KW-0812">Transmembrane</keyword>
<comment type="caution">
    <text evidence="3">The sequence shown here is derived from an EMBL/GenBank/DDBJ whole genome shotgun (WGS) entry which is preliminary data.</text>
</comment>
<dbReference type="OrthoDB" id="5307922at2759"/>
<proteinExistence type="predicted"/>
<feature type="compositionally biased region" description="Polar residues" evidence="1">
    <location>
        <begin position="67"/>
        <end position="76"/>
    </location>
</feature>
<evidence type="ECO:0000256" key="1">
    <source>
        <dbReference type="SAM" id="MobiDB-lite"/>
    </source>
</evidence>
<protein>
    <submittedName>
        <fullName evidence="3">Uncharacterized protein</fullName>
    </submittedName>
</protein>
<gene>
    <name evidence="3" type="ORF">OS493_012708</name>
</gene>
<accession>A0A9X0CY89</accession>
<dbReference type="Pfam" id="PF20067">
    <property type="entry name" value="SSL_N"/>
    <property type="match status" value="1"/>
</dbReference>
<dbReference type="Gene3D" id="2.120.10.30">
    <property type="entry name" value="TolB, C-terminal domain"/>
    <property type="match status" value="1"/>
</dbReference>
<name>A0A9X0CY89_9CNID</name>
<reference evidence="3" key="1">
    <citation type="submission" date="2023-01" db="EMBL/GenBank/DDBJ databases">
        <title>Genome assembly of the deep-sea coral Lophelia pertusa.</title>
        <authorList>
            <person name="Herrera S."/>
            <person name="Cordes E."/>
        </authorList>
    </citation>
    <scope>NUCLEOTIDE SEQUENCE</scope>
    <source>
        <strain evidence="3">USNM1676648</strain>
        <tissue evidence="3">Polyp</tissue>
    </source>
</reference>
<feature type="region of interest" description="Disordered" evidence="1">
    <location>
        <begin position="67"/>
        <end position="102"/>
    </location>
</feature>
<keyword evidence="2" id="KW-1133">Transmembrane helix</keyword>
<dbReference type="EMBL" id="MU826355">
    <property type="protein sequence ID" value="KAJ7379946.1"/>
    <property type="molecule type" value="Genomic_DNA"/>
</dbReference>
<evidence type="ECO:0000313" key="3">
    <source>
        <dbReference type="EMBL" id="KAJ7379946.1"/>
    </source>
</evidence>
<keyword evidence="4" id="KW-1185">Reference proteome</keyword>
<dbReference type="AlphaFoldDB" id="A0A9X0CY89"/>
<dbReference type="Proteomes" id="UP001163046">
    <property type="component" value="Unassembled WGS sequence"/>
</dbReference>
<sequence length="221" mass="23888">MLLLQELFAANYASVEWGRGDAWEPGGIGGLVGMLMTLLLLILSALDVLFFFLPSPIDPKLFRESGACSQTHNQQPPRVREREGQGKRDPGNEVVKPRPLDTESNAPTISGSVLIKGQGTSTLLGYSAFFQGYAMIPVSPTGTICFGKRSPKFEGVLEINNILTQTQRLYEGELVGPESIAADSTGTLYTGLADGRIVKLEGGKVIDVVSNWQATMWDARA</sequence>
<feature type="compositionally biased region" description="Basic and acidic residues" evidence="1">
    <location>
        <begin position="78"/>
        <end position="101"/>
    </location>
</feature>
<organism evidence="3 4">
    <name type="scientific">Desmophyllum pertusum</name>
    <dbReference type="NCBI Taxonomy" id="174260"/>
    <lineage>
        <taxon>Eukaryota</taxon>
        <taxon>Metazoa</taxon>
        <taxon>Cnidaria</taxon>
        <taxon>Anthozoa</taxon>
        <taxon>Hexacorallia</taxon>
        <taxon>Scleractinia</taxon>
        <taxon>Caryophylliina</taxon>
        <taxon>Caryophylliidae</taxon>
        <taxon>Desmophyllum</taxon>
    </lineage>
</organism>
<evidence type="ECO:0000256" key="2">
    <source>
        <dbReference type="SAM" id="Phobius"/>
    </source>
</evidence>